<evidence type="ECO:0000313" key="3">
    <source>
        <dbReference type="Proteomes" id="UP001373714"/>
    </source>
</evidence>
<dbReference type="InterPro" id="IPR011990">
    <property type="entry name" value="TPR-like_helical_dom_sf"/>
</dbReference>
<protein>
    <recommendedName>
        <fullName evidence="4">Clr5 domain-containing protein</fullName>
    </recommendedName>
</protein>
<feature type="region of interest" description="Disordered" evidence="1">
    <location>
        <begin position="206"/>
        <end position="233"/>
    </location>
</feature>
<reference evidence="2 3" key="1">
    <citation type="submission" date="2019-10" db="EMBL/GenBank/DDBJ databases">
        <authorList>
            <person name="Palmer J.M."/>
        </authorList>
    </citation>
    <scope>NUCLEOTIDE SEQUENCE [LARGE SCALE GENOMIC DNA]</scope>
    <source>
        <strain evidence="2 3">TWF730</strain>
    </source>
</reference>
<proteinExistence type="predicted"/>
<organism evidence="2 3">
    <name type="scientific">Orbilia blumenaviensis</name>
    <dbReference type="NCBI Taxonomy" id="1796055"/>
    <lineage>
        <taxon>Eukaryota</taxon>
        <taxon>Fungi</taxon>
        <taxon>Dikarya</taxon>
        <taxon>Ascomycota</taxon>
        <taxon>Pezizomycotina</taxon>
        <taxon>Orbiliomycetes</taxon>
        <taxon>Orbiliales</taxon>
        <taxon>Orbiliaceae</taxon>
        <taxon>Orbilia</taxon>
    </lineage>
</organism>
<accession>A0AAV9UJQ8</accession>
<feature type="compositionally biased region" description="Polar residues" evidence="1">
    <location>
        <begin position="173"/>
        <end position="187"/>
    </location>
</feature>
<feature type="compositionally biased region" description="Acidic residues" evidence="1">
    <location>
        <begin position="148"/>
        <end position="161"/>
    </location>
</feature>
<comment type="caution">
    <text evidence="2">The sequence shown here is derived from an EMBL/GenBank/DDBJ whole genome shotgun (WGS) entry which is preliminary data.</text>
</comment>
<dbReference type="Gene3D" id="1.25.40.10">
    <property type="entry name" value="Tetratricopeptide repeat domain"/>
    <property type="match status" value="1"/>
</dbReference>
<dbReference type="EMBL" id="JAVHNS010000009">
    <property type="protein sequence ID" value="KAK6343542.1"/>
    <property type="molecule type" value="Genomic_DNA"/>
</dbReference>
<evidence type="ECO:0008006" key="4">
    <source>
        <dbReference type="Google" id="ProtNLM"/>
    </source>
</evidence>
<name>A0AAV9UJQ8_9PEZI</name>
<sequence length="781" mass="88073">MSKYENFKQYDGARVQKRGYRRNEIWDEHKDFILALVQRGEKQRNILLTLENERGFKTNLNQLKSKLGIWGASSKNLAKKQRKWIYQMNQRRQAQGKQTVFYYGDTGQEITESQISAIMKGGIQAFPGDYPASPGELELTTPPPSGPDSEDQDMTEDQDTTEDQREPEIQVPSGETSTGKDSITPTLEQEDDITVSLQRNPQSILTEAHPQSASPIVQSPSRSVSSHNTESNTPIISPSIDHFLTASPTPSSPGNSVSFDDIYKKVLQKLESFHLLGTNSPTEVRETAAAAISEPGSPQFDLTKGDWPGPNSNEYTDDLGEWMEEKFDDAMTHFQAVEEAIKITGQPFEICRDQVVAEWIEEYEEDPLPFHVCSAIFEGQPVTPVINVSEAILYGTADQTEDGTSSAQAPLDRNAWVPTVQQAILTPEEWARIDDLHTKHYAAMHKKCNRMRKSNKDDDAVVAFRQSGAHLQFLRHTFTEFSYFTIAALGAFAYICYKLIIDDEDTIFLLECSVKAYRAIGICWHEDAIEVYLPLADLMEARGDIETALKYYQNSHSVTEFRFGPESSASVSQIVDLAKLNFKLGRIEAGDLLLKYGLKNIQRAANREPLYLQHTPNQYIVALHEISALYQRVKGDKIAAVVAKWAIQEFRAYAKSQIEENIGNFANALTAAAKSYSIVEDYGNAAQMHQRAFDINSSYYGEKDKRAVQNILSMCRAMRKRGLILYTVPILEKTLRLQQGNEDDMELQGLAFEVWMNYSKAVLKVSGHGEELKELKKRLAY</sequence>
<gene>
    <name evidence="2" type="ORF">TWF730_011132</name>
</gene>
<dbReference type="AlphaFoldDB" id="A0AAV9UJQ8"/>
<evidence type="ECO:0000256" key="1">
    <source>
        <dbReference type="SAM" id="MobiDB-lite"/>
    </source>
</evidence>
<dbReference type="Proteomes" id="UP001373714">
    <property type="component" value="Unassembled WGS sequence"/>
</dbReference>
<feature type="region of interest" description="Disordered" evidence="1">
    <location>
        <begin position="126"/>
        <end position="191"/>
    </location>
</feature>
<keyword evidence="3" id="KW-1185">Reference proteome</keyword>
<evidence type="ECO:0000313" key="2">
    <source>
        <dbReference type="EMBL" id="KAK6343542.1"/>
    </source>
</evidence>